<accession>A0A3M7PT98</accession>
<proteinExistence type="predicted"/>
<dbReference type="AlphaFoldDB" id="A0A3M7PT98"/>
<organism evidence="1 2">
    <name type="scientific">Brachionus plicatilis</name>
    <name type="common">Marine rotifer</name>
    <name type="synonym">Brachionus muelleri</name>
    <dbReference type="NCBI Taxonomy" id="10195"/>
    <lineage>
        <taxon>Eukaryota</taxon>
        <taxon>Metazoa</taxon>
        <taxon>Spiralia</taxon>
        <taxon>Gnathifera</taxon>
        <taxon>Rotifera</taxon>
        <taxon>Eurotatoria</taxon>
        <taxon>Monogononta</taxon>
        <taxon>Pseudotrocha</taxon>
        <taxon>Ploima</taxon>
        <taxon>Brachionidae</taxon>
        <taxon>Brachionus</taxon>
    </lineage>
</organism>
<evidence type="ECO:0000313" key="1">
    <source>
        <dbReference type="EMBL" id="RNA02280.1"/>
    </source>
</evidence>
<keyword evidence="2" id="KW-1185">Reference proteome</keyword>
<dbReference type="Proteomes" id="UP000276133">
    <property type="component" value="Unassembled WGS sequence"/>
</dbReference>
<comment type="caution">
    <text evidence="1">The sequence shown here is derived from an EMBL/GenBank/DDBJ whole genome shotgun (WGS) entry which is preliminary data.</text>
</comment>
<evidence type="ECO:0000313" key="2">
    <source>
        <dbReference type="Proteomes" id="UP000276133"/>
    </source>
</evidence>
<dbReference type="EMBL" id="REGN01008945">
    <property type="protein sequence ID" value="RNA02280.1"/>
    <property type="molecule type" value="Genomic_DNA"/>
</dbReference>
<name>A0A3M7PT98_BRAPC</name>
<gene>
    <name evidence="1" type="ORF">BpHYR1_002687</name>
</gene>
<sequence>MIKLFKGLVIDYLLNIIFNSLFKNMIQMTNNYFSFCLRKHFINVVNKYYRESQARYRKTNK</sequence>
<protein>
    <submittedName>
        <fullName evidence="1">Uncharacterized protein</fullName>
    </submittedName>
</protein>
<reference evidence="1 2" key="1">
    <citation type="journal article" date="2018" name="Sci. Rep.">
        <title>Genomic signatures of local adaptation to the degree of environmental predictability in rotifers.</title>
        <authorList>
            <person name="Franch-Gras L."/>
            <person name="Hahn C."/>
            <person name="Garcia-Roger E.M."/>
            <person name="Carmona M.J."/>
            <person name="Serra M."/>
            <person name="Gomez A."/>
        </authorList>
    </citation>
    <scope>NUCLEOTIDE SEQUENCE [LARGE SCALE GENOMIC DNA]</scope>
    <source>
        <strain evidence="1">HYR1</strain>
    </source>
</reference>